<feature type="compositionally biased region" description="Polar residues" evidence="1">
    <location>
        <begin position="255"/>
        <end position="274"/>
    </location>
</feature>
<sequence length="498" mass="55920">MMASCSDLTKFSSFNNRQPLIKATPVPIPSNKKLVEPFNRLKNRANLFRRRNYSSQLDISDPRSSLPADHFILPQQTKVPEDNNQLLLKRSNSMICPQQRLQSLLKNSKKNTNRSSVCVELADCPTDESSTDDVSSLPNHNNEQTSATLVPAQLQKHTMGDEQRQQSSLPCDDSNLKRRSIEESFYDCKQPTLPEISSTKLSACTMTGKSLINLDESFSLTSSEDKCIQTTFNDTMMNNNHHSSTTSLSSSSTSIQTDSLENKSTISNNCPSSSRSMAYHPRTNIHERLINEEICIYWVNYLGSTAVKISTDNTPAMPTQAINRLKQSTQYASVLPVIGLSISPRGVEFLKHAKERAVICFHDIKSIHCACQDQDLRYFAYVTREQRLVNGLANPTGASDRKQHQSQSVSINADYHNYCHVFVVKSESMSTEILLTFGQAFDIAYQVHRRLNLKQHILEKSQAKVDANHKPEKMMLLSTHSPTTSASSSSSDEQRAFI</sequence>
<feature type="compositionally biased region" description="Polar residues" evidence="1">
    <location>
        <begin position="132"/>
        <end position="145"/>
    </location>
</feature>
<evidence type="ECO:0000259" key="2">
    <source>
        <dbReference type="PROSITE" id="PS01179"/>
    </source>
</evidence>
<feature type="compositionally biased region" description="Low complexity" evidence="1">
    <location>
        <begin position="478"/>
        <end position="491"/>
    </location>
</feature>
<dbReference type="InterPro" id="IPR011993">
    <property type="entry name" value="PH-like_dom_sf"/>
</dbReference>
<dbReference type="SUPFAM" id="SSF50729">
    <property type="entry name" value="PH domain-like"/>
    <property type="match status" value="1"/>
</dbReference>
<keyword evidence="5" id="KW-1185">Reference proteome</keyword>
<feature type="compositionally biased region" description="Low complexity" evidence="1">
    <location>
        <begin position="243"/>
        <end position="254"/>
    </location>
</feature>
<dbReference type="PANTHER" id="PTHR11232">
    <property type="entry name" value="PHOSPHOTYROSINE INTERACTION DOMAIN-CONTAINING FAMILY MEMBER"/>
    <property type="match status" value="1"/>
</dbReference>
<dbReference type="EMBL" id="CAJNOJ010000008">
    <property type="protein sequence ID" value="CAF0771633.1"/>
    <property type="molecule type" value="Genomic_DNA"/>
</dbReference>
<dbReference type="InterPro" id="IPR051133">
    <property type="entry name" value="Adapter_Engulfment-Domain"/>
</dbReference>
<dbReference type="InterPro" id="IPR006020">
    <property type="entry name" value="PTB/PI_dom"/>
</dbReference>
<evidence type="ECO:0000313" key="5">
    <source>
        <dbReference type="Proteomes" id="UP000663828"/>
    </source>
</evidence>
<comment type="caution">
    <text evidence="3">The sequence shown here is derived from an EMBL/GenBank/DDBJ whole genome shotgun (WGS) entry which is preliminary data.</text>
</comment>
<evidence type="ECO:0000313" key="3">
    <source>
        <dbReference type="EMBL" id="CAF0771633.1"/>
    </source>
</evidence>
<dbReference type="SMART" id="SM00462">
    <property type="entry name" value="PTB"/>
    <property type="match status" value="1"/>
</dbReference>
<feature type="domain" description="PID" evidence="2">
    <location>
        <begin position="297"/>
        <end position="450"/>
    </location>
</feature>
<dbReference type="PROSITE" id="PS01179">
    <property type="entry name" value="PID"/>
    <property type="match status" value="1"/>
</dbReference>
<evidence type="ECO:0000256" key="1">
    <source>
        <dbReference type="SAM" id="MobiDB-lite"/>
    </source>
</evidence>
<dbReference type="AlphaFoldDB" id="A0A813QQH0"/>
<dbReference type="OrthoDB" id="10039052at2759"/>
<evidence type="ECO:0000313" key="6">
    <source>
        <dbReference type="Proteomes" id="UP000663852"/>
    </source>
</evidence>
<dbReference type="Proteomes" id="UP000663828">
    <property type="component" value="Unassembled WGS sequence"/>
</dbReference>
<protein>
    <recommendedName>
        <fullName evidence="2">PID domain-containing protein</fullName>
    </recommendedName>
</protein>
<dbReference type="EMBL" id="CAJNOR010002198">
    <property type="protein sequence ID" value="CAF1261673.1"/>
    <property type="molecule type" value="Genomic_DNA"/>
</dbReference>
<feature type="region of interest" description="Disordered" evidence="1">
    <location>
        <begin position="236"/>
        <end position="274"/>
    </location>
</feature>
<feature type="region of interest" description="Disordered" evidence="1">
    <location>
        <begin position="478"/>
        <end position="498"/>
    </location>
</feature>
<evidence type="ECO:0000313" key="4">
    <source>
        <dbReference type="EMBL" id="CAF1261673.1"/>
    </source>
</evidence>
<gene>
    <name evidence="3" type="ORF">EDS130_LOCUS3348</name>
    <name evidence="4" type="ORF">XAT740_LOCUS26813</name>
</gene>
<feature type="region of interest" description="Disordered" evidence="1">
    <location>
        <begin position="155"/>
        <end position="174"/>
    </location>
</feature>
<dbReference type="PANTHER" id="PTHR11232:SF77">
    <property type="entry name" value="GULP PTB DOMAIN CONTAINING ENGULFMENT ADAPTOR 1"/>
    <property type="match status" value="1"/>
</dbReference>
<proteinExistence type="predicted"/>
<dbReference type="Proteomes" id="UP000663852">
    <property type="component" value="Unassembled WGS sequence"/>
</dbReference>
<dbReference type="Pfam" id="PF00640">
    <property type="entry name" value="PID"/>
    <property type="match status" value="1"/>
</dbReference>
<organism evidence="3 6">
    <name type="scientific">Adineta ricciae</name>
    <name type="common">Rotifer</name>
    <dbReference type="NCBI Taxonomy" id="249248"/>
    <lineage>
        <taxon>Eukaryota</taxon>
        <taxon>Metazoa</taxon>
        <taxon>Spiralia</taxon>
        <taxon>Gnathifera</taxon>
        <taxon>Rotifera</taxon>
        <taxon>Eurotatoria</taxon>
        <taxon>Bdelloidea</taxon>
        <taxon>Adinetida</taxon>
        <taxon>Adinetidae</taxon>
        <taxon>Adineta</taxon>
    </lineage>
</organism>
<reference evidence="3" key="1">
    <citation type="submission" date="2021-02" db="EMBL/GenBank/DDBJ databases">
        <authorList>
            <person name="Nowell W R."/>
        </authorList>
    </citation>
    <scope>NUCLEOTIDE SEQUENCE</scope>
</reference>
<dbReference type="Gene3D" id="2.30.29.30">
    <property type="entry name" value="Pleckstrin-homology domain (PH domain)/Phosphotyrosine-binding domain (PTB)"/>
    <property type="match status" value="1"/>
</dbReference>
<name>A0A813QQH0_ADIRI</name>
<feature type="region of interest" description="Disordered" evidence="1">
    <location>
        <begin position="124"/>
        <end position="145"/>
    </location>
</feature>
<accession>A0A813QQH0</accession>